<dbReference type="Proteomes" id="UP000499080">
    <property type="component" value="Unassembled WGS sequence"/>
</dbReference>
<gene>
    <name evidence="1" type="ORF">AVEN_109118_1</name>
</gene>
<sequence length="104" mass="11286">MRSNFFLLSLIASGTGTWGGVVFKQQFIGHPTPLDVPRLQLVSTEFPCLLIIPIAFKCLEIVDLSTFNDSASSSCVLLKSLSTKASTSSSLIVFGWPRRPLSPV</sequence>
<proteinExistence type="predicted"/>
<dbReference type="EMBL" id="BGPR01013603">
    <property type="protein sequence ID" value="GBN61377.1"/>
    <property type="molecule type" value="Genomic_DNA"/>
</dbReference>
<organism evidence="1 2">
    <name type="scientific">Araneus ventricosus</name>
    <name type="common">Orbweaver spider</name>
    <name type="synonym">Epeira ventricosa</name>
    <dbReference type="NCBI Taxonomy" id="182803"/>
    <lineage>
        <taxon>Eukaryota</taxon>
        <taxon>Metazoa</taxon>
        <taxon>Ecdysozoa</taxon>
        <taxon>Arthropoda</taxon>
        <taxon>Chelicerata</taxon>
        <taxon>Arachnida</taxon>
        <taxon>Araneae</taxon>
        <taxon>Araneomorphae</taxon>
        <taxon>Entelegynae</taxon>
        <taxon>Araneoidea</taxon>
        <taxon>Araneidae</taxon>
        <taxon>Araneus</taxon>
    </lineage>
</organism>
<dbReference type="AlphaFoldDB" id="A0A4Y2QF71"/>
<name>A0A4Y2QF71_ARAVE</name>
<evidence type="ECO:0000313" key="1">
    <source>
        <dbReference type="EMBL" id="GBN61377.1"/>
    </source>
</evidence>
<evidence type="ECO:0000313" key="2">
    <source>
        <dbReference type="Proteomes" id="UP000499080"/>
    </source>
</evidence>
<accession>A0A4Y2QF71</accession>
<reference evidence="1 2" key="1">
    <citation type="journal article" date="2019" name="Sci. Rep.">
        <title>Orb-weaving spider Araneus ventricosus genome elucidates the spidroin gene catalogue.</title>
        <authorList>
            <person name="Kono N."/>
            <person name="Nakamura H."/>
            <person name="Ohtoshi R."/>
            <person name="Moran D.A.P."/>
            <person name="Shinohara A."/>
            <person name="Yoshida Y."/>
            <person name="Fujiwara M."/>
            <person name="Mori M."/>
            <person name="Tomita M."/>
            <person name="Arakawa K."/>
        </authorList>
    </citation>
    <scope>NUCLEOTIDE SEQUENCE [LARGE SCALE GENOMIC DNA]</scope>
</reference>
<protein>
    <submittedName>
        <fullName evidence="1">Uncharacterized protein</fullName>
    </submittedName>
</protein>
<comment type="caution">
    <text evidence="1">The sequence shown here is derived from an EMBL/GenBank/DDBJ whole genome shotgun (WGS) entry which is preliminary data.</text>
</comment>
<keyword evidence="2" id="KW-1185">Reference proteome</keyword>